<evidence type="ECO:0000313" key="3">
    <source>
        <dbReference type="Proteomes" id="UP000000925"/>
    </source>
</evidence>
<keyword evidence="1" id="KW-1133">Transmembrane helix</keyword>
<evidence type="ECO:0000256" key="1">
    <source>
        <dbReference type="SAM" id="Phobius"/>
    </source>
</evidence>
<sequence length="319" mass="37018">MLPYLQILVRVESDGSLHALGAFTSKEKQKAYQQAAGLKDSEVRLDFYNGPFDSDIAVIYAGHRQWNMDSFQLGGYFRTEGDAWNSVTQEGYVSVLRIDTTHEAEQELQREALERYAKLQRRWRLSSIDELIKREGKQKAQANIKLRFYEDALESFRPKTERDMRALYVLALCLLILPSSVMFFMKNQPNYGENHSSVNWLPETATNVSFYRSKQIQVYEFNMDFESFKAWAKERGLEVRQIGSHQIISRYKAYLPNKQRSDSERPVSTGVKAAERLDQWQQQISAKIYSGFIALGPEDVTVLYDATEGRVYFEQFIGF</sequence>
<protein>
    <submittedName>
        <fullName evidence="2">Uncharacterized protein</fullName>
    </submittedName>
</protein>
<dbReference type="AlphaFoldDB" id="D5EQK2"/>
<dbReference type="EMBL" id="CP001998">
    <property type="protein sequence ID" value="ADE55816.1"/>
    <property type="molecule type" value="Genomic_DNA"/>
</dbReference>
<name>D5EQK2_CORAD</name>
<keyword evidence="1" id="KW-0472">Membrane</keyword>
<dbReference type="OrthoDB" id="9820726at2"/>
<feature type="transmembrane region" description="Helical" evidence="1">
    <location>
        <begin position="166"/>
        <end position="185"/>
    </location>
</feature>
<organism evidence="2 3">
    <name type="scientific">Coraliomargarita akajimensis (strain DSM 45221 / IAM 15411 / JCM 23193 / KCTC 12865 / 04OKA010-24)</name>
    <dbReference type="NCBI Taxonomy" id="583355"/>
    <lineage>
        <taxon>Bacteria</taxon>
        <taxon>Pseudomonadati</taxon>
        <taxon>Verrucomicrobiota</taxon>
        <taxon>Opitutia</taxon>
        <taxon>Puniceicoccales</taxon>
        <taxon>Coraliomargaritaceae</taxon>
        <taxon>Coraliomargarita</taxon>
    </lineage>
</organism>
<dbReference type="HOGENOM" id="CLU_870724_0_0_0"/>
<proteinExistence type="predicted"/>
<reference evidence="2 3" key="1">
    <citation type="journal article" date="2010" name="Stand. Genomic Sci.">
        <title>Complete genome sequence of Coraliomargarita akajimensis type strain (04OKA010-24).</title>
        <authorList>
            <person name="Mavromatis K."/>
            <person name="Abt B."/>
            <person name="Brambilla E."/>
            <person name="Lapidus A."/>
            <person name="Copeland A."/>
            <person name="Deshpande S."/>
            <person name="Nolan M."/>
            <person name="Lucas S."/>
            <person name="Tice H."/>
            <person name="Cheng J.F."/>
            <person name="Han C."/>
            <person name="Detter J.C."/>
            <person name="Woyke T."/>
            <person name="Goodwin L."/>
            <person name="Pitluck S."/>
            <person name="Held B."/>
            <person name="Brettin T."/>
            <person name="Tapia R."/>
            <person name="Ivanova N."/>
            <person name="Mikhailova N."/>
            <person name="Pati A."/>
            <person name="Liolios K."/>
            <person name="Chen A."/>
            <person name="Palaniappan K."/>
            <person name="Land M."/>
            <person name="Hauser L."/>
            <person name="Chang Y.J."/>
            <person name="Jeffries C.D."/>
            <person name="Rohde M."/>
            <person name="Goker M."/>
            <person name="Bristow J."/>
            <person name="Eisen J.A."/>
            <person name="Markowitz V."/>
            <person name="Hugenholtz P."/>
            <person name="Klenk H.P."/>
            <person name="Kyrpides N.C."/>
        </authorList>
    </citation>
    <scope>NUCLEOTIDE SEQUENCE [LARGE SCALE GENOMIC DNA]</scope>
    <source>
        <strain evidence="3">DSM 45221 / IAM 15411 / JCM 23193 / KCTC 12865</strain>
    </source>
</reference>
<accession>D5EQK2</accession>
<dbReference type="Proteomes" id="UP000000925">
    <property type="component" value="Chromosome"/>
</dbReference>
<keyword evidence="1" id="KW-0812">Transmembrane</keyword>
<dbReference type="RefSeq" id="WP_013044538.1">
    <property type="nucleotide sequence ID" value="NC_014008.1"/>
</dbReference>
<dbReference type="KEGG" id="caa:Caka_2803"/>
<keyword evidence="3" id="KW-1185">Reference proteome</keyword>
<gene>
    <name evidence="2" type="ordered locus">Caka_2803</name>
</gene>
<evidence type="ECO:0000313" key="2">
    <source>
        <dbReference type="EMBL" id="ADE55816.1"/>
    </source>
</evidence>